<feature type="transmembrane region" description="Helical" evidence="1">
    <location>
        <begin position="62"/>
        <end position="78"/>
    </location>
</feature>
<sequence length="182" mass="20206">MLLLWALPLGIVVGYLRGGRLSHMARLELRSTWLILLALAIQLLIFPLGAGKQPLIRFGTEYFHLASYAFLVGFVVLNRREWGILAMGMGMLLNLLVITVNGGYMPTRPDLLEAAGRGEAAAKLREVGIYANNTLMEPTTPLWFLGDVFYAPEWVPFANVFSVGDLLLALGLIFFLQAKMRP</sequence>
<reference evidence="2 3" key="1">
    <citation type="journal article" date="2016" name="Nat. Commun.">
        <title>Thousands of microbial genomes shed light on interconnected biogeochemical processes in an aquifer system.</title>
        <authorList>
            <person name="Anantharaman K."/>
            <person name="Brown C.T."/>
            <person name="Hug L.A."/>
            <person name="Sharon I."/>
            <person name="Castelle C.J."/>
            <person name="Probst A.J."/>
            <person name="Thomas B.C."/>
            <person name="Singh A."/>
            <person name="Wilkins M.J."/>
            <person name="Karaoz U."/>
            <person name="Brodie E.L."/>
            <person name="Williams K.H."/>
            <person name="Hubbard S.S."/>
            <person name="Banfield J.F."/>
        </authorList>
    </citation>
    <scope>NUCLEOTIDE SEQUENCE [LARGE SCALE GENOMIC DNA]</scope>
    <source>
        <strain evidence="3">RBG_16_55_9</strain>
    </source>
</reference>
<feature type="transmembrane region" description="Helical" evidence="1">
    <location>
        <begin position="34"/>
        <end position="50"/>
    </location>
</feature>
<evidence type="ECO:0000256" key="1">
    <source>
        <dbReference type="SAM" id="Phobius"/>
    </source>
</evidence>
<feature type="transmembrane region" description="Helical" evidence="1">
    <location>
        <begin position="157"/>
        <end position="176"/>
    </location>
</feature>
<keyword evidence="1" id="KW-0812">Transmembrane</keyword>
<dbReference type="Proteomes" id="UP000179157">
    <property type="component" value="Unassembled WGS sequence"/>
</dbReference>
<name>A0A1F5UPZ4_FRAXR</name>
<dbReference type="Pfam" id="PF17248">
    <property type="entry name" value="DUF5317"/>
    <property type="match status" value="1"/>
</dbReference>
<dbReference type="AlphaFoldDB" id="A0A1F5UPZ4"/>
<dbReference type="EMBL" id="MFGX01000112">
    <property type="protein sequence ID" value="OGF53180.1"/>
    <property type="molecule type" value="Genomic_DNA"/>
</dbReference>
<protein>
    <recommendedName>
        <fullName evidence="4">DUF5317 domain-containing protein</fullName>
    </recommendedName>
</protein>
<keyword evidence="1" id="KW-0472">Membrane</keyword>
<evidence type="ECO:0000313" key="2">
    <source>
        <dbReference type="EMBL" id="OGF53180.1"/>
    </source>
</evidence>
<evidence type="ECO:0000313" key="3">
    <source>
        <dbReference type="Proteomes" id="UP000179157"/>
    </source>
</evidence>
<feature type="transmembrane region" description="Helical" evidence="1">
    <location>
        <begin position="84"/>
        <end position="106"/>
    </location>
</feature>
<comment type="caution">
    <text evidence="2">The sequence shown here is derived from an EMBL/GenBank/DDBJ whole genome shotgun (WGS) entry which is preliminary data.</text>
</comment>
<accession>A0A1F5UPZ4</accession>
<proteinExistence type="predicted"/>
<gene>
    <name evidence="2" type="ORF">A2Z21_04865</name>
</gene>
<dbReference type="STRING" id="1817864.A2Z21_04865"/>
<organism evidence="2 3">
    <name type="scientific">Fraserbacteria sp. (strain RBG_16_55_9)</name>
    <dbReference type="NCBI Taxonomy" id="1817864"/>
    <lineage>
        <taxon>Bacteria</taxon>
        <taxon>Candidatus Fraseribacteriota</taxon>
    </lineage>
</organism>
<keyword evidence="1" id="KW-1133">Transmembrane helix</keyword>
<evidence type="ECO:0008006" key="4">
    <source>
        <dbReference type="Google" id="ProtNLM"/>
    </source>
</evidence>
<dbReference type="InterPro" id="IPR035168">
    <property type="entry name" value="DUF5317"/>
</dbReference>